<reference evidence="2 3" key="1">
    <citation type="submission" date="2023-06" db="EMBL/GenBank/DDBJ databases">
        <title>Roseiconus lacunae JC819 isolated from Gulf of Mannar region, Tamil Nadu.</title>
        <authorList>
            <person name="Pk S."/>
            <person name="Ch S."/>
            <person name="Ch V.R."/>
        </authorList>
    </citation>
    <scope>NUCLEOTIDE SEQUENCE [LARGE SCALE GENOMIC DNA]</scope>
    <source>
        <strain evidence="2 3">JC819</strain>
    </source>
</reference>
<comment type="caution">
    <text evidence="2">The sequence shown here is derived from an EMBL/GenBank/DDBJ whole genome shotgun (WGS) entry which is preliminary data.</text>
</comment>
<dbReference type="EMBL" id="JASZZN010000051">
    <property type="protein sequence ID" value="MDM4019430.1"/>
    <property type="molecule type" value="Genomic_DNA"/>
</dbReference>
<protein>
    <recommendedName>
        <fullName evidence="4">ResB-like domain-containing protein</fullName>
    </recommendedName>
</protein>
<sequence>MNEIGRGNVIEGEYFHDYEYAFLNLHESISDGKGNAVKTVSVEDPDRLLMSEFESAGIPYLLHGPRPLFTLSLIGSGILLITAVLYNGWARTRRNHAVHAKDGSRGS</sequence>
<dbReference type="RefSeq" id="WP_289167563.1">
    <property type="nucleotide sequence ID" value="NZ_JASZZN010000051.1"/>
</dbReference>
<keyword evidence="1" id="KW-0812">Transmembrane</keyword>
<name>A0ABT7PSJ9_9BACT</name>
<feature type="transmembrane region" description="Helical" evidence="1">
    <location>
        <begin position="68"/>
        <end position="86"/>
    </location>
</feature>
<keyword evidence="1" id="KW-0472">Membrane</keyword>
<gene>
    <name evidence="2" type="ORF">QTN89_28515</name>
</gene>
<keyword evidence="1" id="KW-1133">Transmembrane helix</keyword>
<evidence type="ECO:0008006" key="4">
    <source>
        <dbReference type="Google" id="ProtNLM"/>
    </source>
</evidence>
<evidence type="ECO:0000313" key="3">
    <source>
        <dbReference type="Proteomes" id="UP001239462"/>
    </source>
</evidence>
<evidence type="ECO:0000313" key="2">
    <source>
        <dbReference type="EMBL" id="MDM4019430.1"/>
    </source>
</evidence>
<keyword evidence="3" id="KW-1185">Reference proteome</keyword>
<dbReference type="Proteomes" id="UP001239462">
    <property type="component" value="Unassembled WGS sequence"/>
</dbReference>
<organism evidence="2 3">
    <name type="scientific">Roseiconus lacunae</name>
    <dbReference type="NCBI Taxonomy" id="2605694"/>
    <lineage>
        <taxon>Bacteria</taxon>
        <taxon>Pseudomonadati</taxon>
        <taxon>Planctomycetota</taxon>
        <taxon>Planctomycetia</taxon>
        <taxon>Pirellulales</taxon>
        <taxon>Pirellulaceae</taxon>
        <taxon>Roseiconus</taxon>
    </lineage>
</organism>
<evidence type="ECO:0000256" key="1">
    <source>
        <dbReference type="SAM" id="Phobius"/>
    </source>
</evidence>
<accession>A0ABT7PSJ9</accession>
<proteinExistence type="predicted"/>